<dbReference type="Proteomes" id="UP001201812">
    <property type="component" value="Unassembled WGS sequence"/>
</dbReference>
<sequence length="512" mass="57879">MGNELSTRKATSQYSGNCHKRRVELNGIGLCLFNAGNFEDARIFFQQSVCFEKCCENLVNLAKTNFKLGRYHDAYDCASLAISSNQRSEEAYLIKVQSAVKLERMDDALDWVRIGLQKCPYSDDLKQKEALICFRKLCGNKTFKKFVLQGLSRKQDRCDKNTERRTCIDLSDLCSSLSCPICFSDFSRPRALICGHIFCESCIASLTVENEHFECPICRVKVHVDSNHVRLYMLERVQESVKHLVAQIADTLFDITFVLIDSPSFAWLHTNVDGFLGLATGKLPGSSGTIPLVKQMEKHLDNPVISVWKQQLNNDNASYILTFGAYDTTNCENAWNVVPRLIAPDTCFGKSTAASVHVNSITTTFRGIDVRIVLNKSMIIDQNCIYNTGHNYLYGYMPYYLKFLFTSAVKVRFLHVFVSLNTKEQARLSKEVSLTSSYAVDCDVEIVGNLTLHIGDWSSNKHMSLNGADLTDPLEEDIVMILVMLFACRKWPGTITVMHLILQRMKSVCQDP</sequence>
<dbReference type="InterPro" id="IPR027370">
    <property type="entry name" value="Znf-RING_euk"/>
</dbReference>
<comment type="caution">
    <text evidence="6">The sequence shown here is derived from an EMBL/GenBank/DDBJ whole genome shotgun (WGS) entry which is preliminary data.</text>
</comment>
<dbReference type="PROSITE" id="PS50089">
    <property type="entry name" value="ZF_RING_2"/>
    <property type="match status" value="1"/>
</dbReference>
<dbReference type="InterPro" id="IPR017907">
    <property type="entry name" value="Znf_RING_CS"/>
</dbReference>
<dbReference type="InterPro" id="IPR013083">
    <property type="entry name" value="Znf_RING/FYVE/PHD"/>
</dbReference>
<dbReference type="Gene3D" id="1.25.40.10">
    <property type="entry name" value="Tetratricopeptide repeat domain"/>
    <property type="match status" value="1"/>
</dbReference>
<keyword evidence="2 4" id="KW-0863">Zinc-finger</keyword>
<dbReference type="Pfam" id="PF13445">
    <property type="entry name" value="zf-RING_UBOX"/>
    <property type="match status" value="1"/>
</dbReference>
<dbReference type="GO" id="GO:0008270">
    <property type="term" value="F:zinc ion binding"/>
    <property type="evidence" value="ECO:0007669"/>
    <property type="project" value="UniProtKB-KW"/>
</dbReference>
<dbReference type="SMART" id="SM00184">
    <property type="entry name" value="RING"/>
    <property type="match status" value="1"/>
</dbReference>
<evidence type="ECO:0000313" key="6">
    <source>
        <dbReference type="EMBL" id="KAI1717379.1"/>
    </source>
</evidence>
<evidence type="ECO:0000259" key="5">
    <source>
        <dbReference type="PROSITE" id="PS50089"/>
    </source>
</evidence>
<name>A0AAD4N9T1_9BILA</name>
<protein>
    <submittedName>
        <fullName evidence="6">Ring finger domain-containing protein</fullName>
    </submittedName>
</protein>
<keyword evidence="1" id="KW-0479">Metal-binding</keyword>
<gene>
    <name evidence="6" type="ORF">DdX_07124</name>
</gene>
<evidence type="ECO:0000256" key="2">
    <source>
        <dbReference type="ARBA" id="ARBA00022771"/>
    </source>
</evidence>
<dbReference type="Gene3D" id="3.30.40.10">
    <property type="entry name" value="Zinc/RING finger domain, C3HC4 (zinc finger)"/>
    <property type="match status" value="1"/>
</dbReference>
<organism evidence="6 7">
    <name type="scientific">Ditylenchus destructor</name>
    <dbReference type="NCBI Taxonomy" id="166010"/>
    <lineage>
        <taxon>Eukaryota</taxon>
        <taxon>Metazoa</taxon>
        <taxon>Ecdysozoa</taxon>
        <taxon>Nematoda</taxon>
        <taxon>Chromadorea</taxon>
        <taxon>Rhabditida</taxon>
        <taxon>Tylenchina</taxon>
        <taxon>Tylenchomorpha</taxon>
        <taxon>Sphaerularioidea</taxon>
        <taxon>Anguinidae</taxon>
        <taxon>Anguininae</taxon>
        <taxon>Ditylenchus</taxon>
    </lineage>
</organism>
<dbReference type="EMBL" id="JAKKPZ010000009">
    <property type="protein sequence ID" value="KAI1717379.1"/>
    <property type="molecule type" value="Genomic_DNA"/>
</dbReference>
<dbReference type="InterPro" id="IPR001841">
    <property type="entry name" value="Znf_RING"/>
</dbReference>
<evidence type="ECO:0000256" key="1">
    <source>
        <dbReference type="ARBA" id="ARBA00022723"/>
    </source>
</evidence>
<dbReference type="SUPFAM" id="SSF48452">
    <property type="entry name" value="TPR-like"/>
    <property type="match status" value="1"/>
</dbReference>
<evidence type="ECO:0000256" key="3">
    <source>
        <dbReference type="ARBA" id="ARBA00022833"/>
    </source>
</evidence>
<dbReference type="SUPFAM" id="SSF50630">
    <property type="entry name" value="Acid proteases"/>
    <property type="match status" value="1"/>
</dbReference>
<dbReference type="InterPro" id="IPR021109">
    <property type="entry name" value="Peptidase_aspartic_dom_sf"/>
</dbReference>
<evidence type="ECO:0000313" key="7">
    <source>
        <dbReference type="Proteomes" id="UP001201812"/>
    </source>
</evidence>
<dbReference type="PROSITE" id="PS00518">
    <property type="entry name" value="ZF_RING_1"/>
    <property type="match status" value="1"/>
</dbReference>
<dbReference type="Gene3D" id="2.40.70.10">
    <property type="entry name" value="Acid Proteases"/>
    <property type="match status" value="1"/>
</dbReference>
<dbReference type="InterPro" id="IPR011990">
    <property type="entry name" value="TPR-like_helical_dom_sf"/>
</dbReference>
<dbReference type="PANTHER" id="PTHR23327">
    <property type="entry name" value="RING FINGER PROTEIN 127"/>
    <property type="match status" value="1"/>
</dbReference>
<dbReference type="AlphaFoldDB" id="A0AAD4N9T1"/>
<reference evidence="6" key="1">
    <citation type="submission" date="2022-01" db="EMBL/GenBank/DDBJ databases">
        <title>Genome Sequence Resource for Two Populations of Ditylenchus destructor, the Migratory Endoparasitic Phytonematode.</title>
        <authorList>
            <person name="Zhang H."/>
            <person name="Lin R."/>
            <person name="Xie B."/>
        </authorList>
    </citation>
    <scope>NUCLEOTIDE SEQUENCE</scope>
    <source>
        <strain evidence="6">BazhouSP</strain>
    </source>
</reference>
<dbReference type="SUPFAM" id="SSF57850">
    <property type="entry name" value="RING/U-box"/>
    <property type="match status" value="1"/>
</dbReference>
<evidence type="ECO:0000256" key="4">
    <source>
        <dbReference type="PROSITE-ProRule" id="PRU00175"/>
    </source>
</evidence>
<feature type="domain" description="RING-type" evidence="5">
    <location>
        <begin position="179"/>
        <end position="219"/>
    </location>
</feature>
<proteinExistence type="predicted"/>
<dbReference type="GO" id="GO:0005737">
    <property type="term" value="C:cytoplasm"/>
    <property type="evidence" value="ECO:0007669"/>
    <property type="project" value="UniProtKB-ARBA"/>
</dbReference>
<keyword evidence="3" id="KW-0862">Zinc</keyword>
<keyword evidence="7" id="KW-1185">Reference proteome</keyword>
<accession>A0AAD4N9T1</accession>